<feature type="region of interest" description="Disordered" evidence="1">
    <location>
        <begin position="184"/>
        <end position="229"/>
    </location>
</feature>
<dbReference type="Pfam" id="PF23771">
    <property type="entry name" value="DUF7168"/>
    <property type="match status" value="1"/>
</dbReference>
<evidence type="ECO:0000259" key="2">
    <source>
        <dbReference type="Pfam" id="PF10979"/>
    </source>
</evidence>
<dbReference type="EMBL" id="WNDX01000064">
    <property type="protein sequence ID" value="KAF1043229.1"/>
    <property type="molecule type" value="Genomic_DNA"/>
</dbReference>
<evidence type="ECO:0008006" key="6">
    <source>
        <dbReference type="Google" id="ProtNLM"/>
    </source>
</evidence>
<dbReference type="Proteomes" id="UP000462435">
    <property type="component" value="Unassembled WGS sequence"/>
</dbReference>
<dbReference type="InterPro" id="IPR016868">
    <property type="entry name" value="Phage_B3_Orf5"/>
</dbReference>
<evidence type="ECO:0000259" key="3">
    <source>
        <dbReference type="Pfam" id="PF23771"/>
    </source>
</evidence>
<evidence type="ECO:0000313" key="4">
    <source>
        <dbReference type="EMBL" id="KAF1043229.1"/>
    </source>
</evidence>
<dbReference type="InterPro" id="IPR024498">
    <property type="entry name" value="DUF2786"/>
</dbReference>
<dbReference type="PIRSF" id="PIRSF028111">
    <property type="entry name" value="UCP028111"/>
    <property type="match status" value="1"/>
</dbReference>
<accession>A0A7V8JUB6</accession>
<organism evidence="4 5">
    <name type="scientific">Herbaspirillum frisingense</name>
    <dbReference type="NCBI Taxonomy" id="92645"/>
    <lineage>
        <taxon>Bacteria</taxon>
        <taxon>Pseudomonadati</taxon>
        <taxon>Pseudomonadota</taxon>
        <taxon>Betaproteobacteria</taxon>
        <taxon>Burkholderiales</taxon>
        <taxon>Oxalobacteraceae</taxon>
        <taxon>Herbaspirillum</taxon>
    </lineage>
</organism>
<feature type="domain" description="DUF7168" evidence="3">
    <location>
        <begin position="52"/>
        <end position="185"/>
    </location>
</feature>
<gene>
    <name evidence="4" type="ORF">GAK35_02321</name>
</gene>
<sequence>MDKDTALEKIKKCLNLAKSGNEHEAAAALRQAQKLMETHRVSEAEVSAMGVSESMAEAGATRNPTAWETGLASTVAEAFSCSLIFLGGIGRWSFIGVGPAAEIAQYAFTVLYKQLRRQRALFIKAQCKRLVPASKTRRADLFCDAWVRAVANKAAALAGTEADQEAISAYKALHYAQTATMNATDRNEDRKLRDKDWGAVAAGRRAGERTQLNHGVGQNADAPRLQGRD</sequence>
<feature type="domain" description="DUF2786" evidence="2">
    <location>
        <begin position="6"/>
        <end position="42"/>
    </location>
</feature>
<proteinExistence type="predicted"/>
<feature type="compositionally biased region" description="Basic and acidic residues" evidence="1">
    <location>
        <begin position="185"/>
        <end position="197"/>
    </location>
</feature>
<evidence type="ECO:0000256" key="1">
    <source>
        <dbReference type="SAM" id="MobiDB-lite"/>
    </source>
</evidence>
<comment type="caution">
    <text evidence="4">The sequence shown here is derived from an EMBL/GenBank/DDBJ whole genome shotgun (WGS) entry which is preliminary data.</text>
</comment>
<protein>
    <recommendedName>
        <fullName evidence="6">DUF2786 domain-containing protein</fullName>
    </recommendedName>
</protein>
<name>A0A7V8JUB6_9BURK</name>
<dbReference type="Pfam" id="PF10979">
    <property type="entry name" value="DUF2786"/>
    <property type="match status" value="1"/>
</dbReference>
<dbReference type="InterPro" id="IPR055592">
    <property type="entry name" value="DUF7168"/>
</dbReference>
<evidence type="ECO:0000313" key="5">
    <source>
        <dbReference type="Proteomes" id="UP000462435"/>
    </source>
</evidence>
<reference evidence="5" key="1">
    <citation type="journal article" date="2020" name="MBio">
        <title>Horizontal gene transfer to a defensive symbiont with a reduced genome amongst a multipartite beetle microbiome.</title>
        <authorList>
            <person name="Waterworth S.C."/>
            <person name="Florez L.V."/>
            <person name="Rees E.R."/>
            <person name="Hertweck C."/>
            <person name="Kaltenpoth M."/>
            <person name="Kwan J.C."/>
        </authorList>
    </citation>
    <scope>NUCLEOTIDE SEQUENCE [LARGE SCALE GENOMIC DNA]</scope>
</reference>
<dbReference type="AlphaFoldDB" id="A0A7V8JUB6"/>